<gene>
    <name evidence="1" type="ORF">G6M86_03550</name>
</gene>
<dbReference type="EMBL" id="CP049216">
    <property type="protein sequence ID" value="QTG12372.1"/>
    <property type="molecule type" value="Genomic_DNA"/>
</dbReference>
<protein>
    <submittedName>
        <fullName evidence="1">Uncharacterized protein</fullName>
    </submittedName>
</protein>
<accession>A0AAJ4T940</accession>
<proteinExistence type="predicted"/>
<name>A0AAJ4T940_AGRTU</name>
<reference evidence="1" key="1">
    <citation type="submission" date="2020-02" db="EMBL/GenBank/DDBJ databases">
        <title>Unexpected conservation and global transmission of agrobacterial virulence plasmids.</title>
        <authorList>
            <person name="Weisberg A.J."/>
            <person name="Davis E.W. II"/>
            <person name="Tabima J.R."/>
            <person name="Belcher M.S."/>
            <person name="Miller M."/>
            <person name="Kuo C.-H."/>
            <person name="Loper J.E."/>
            <person name="Grunwald N.J."/>
            <person name="Putnam M.L."/>
            <person name="Chang J.H."/>
        </authorList>
    </citation>
    <scope>NUCLEOTIDE SEQUENCE</scope>
    <source>
        <strain evidence="1">Q15/94</strain>
    </source>
</reference>
<evidence type="ECO:0000313" key="1">
    <source>
        <dbReference type="EMBL" id="QTG12372.1"/>
    </source>
</evidence>
<evidence type="ECO:0000313" key="2">
    <source>
        <dbReference type="Proteomes" id="UP000663946"/>
    </source>
</evidence>
<organism evidence="1 2">
    <name type="scientific">Agrobacterium tumefaciens</name>
    <dbReference type="NCBI Taxonomy" id="358"/>
    <lineage>
        <taxon>Bacteria</taxon>
        <taxon>Pseudomonadati</taxon>
        <taxon>Pseudomonadota</taxon>
        <taxon>Alphaproteobacteria</taxon>
        <taxon>Hyphomicrobiales</taxon>
        <taxon>Rhizobiaceae</taxon>
        <taxon>Rhizobium/Agrobacterium group</taxon>
        <taxon>Agrobacterium</taxon>
        <taxon>Agrobacterium tumefaciens complex</taxon>
    </lineage>
</organism>
<dbReference type="AlphaFoldDB" id="A0AAJ4T940"/>
<dbReference type="Proteomes" id="UP000663946">
    <property type="component" value="Chromosome 1"/>
</dbReference>
<sequence>MMYSDKPFSADELVALLDEAMTSGDWHSIRIFNGAAVGSPGITVSMGRDHSSFTVDQLSAEARPSEKLFWLLRDNLRRVRAAAPETTPSDPLSDLLDDI</sequence>
<dbReference type="RefSeq" id="WP_333721843.1">
    <property type="nucleotide sequence ID" value="NZ_CP049216.1"/>
</dbReference>